<feature type="chain" id="PRO_5011674443" evidence="1">
    <location>
        <begin position="26"/>
        <end position="156"/>
    </location>
</feature>
<accession>A0A1H7IKG4</accession>
<evidence type="ECO:0000313" key="3">
    <source>
        <dbReference type="EMBL" id="SEK62352.1"/>
    </source>
</evidence>
<dbReference type="EMBL" id="FOBH01000002">
    <property type="protein sequence ID" value="SEK62352.1"/>
    <property type="molecule type" value="Genomic_DNA"/>
</dbReference>
<feature type="signal peptide" evidence="1">
    <location>
        <begin position="1"/>
        <end position="25"/>
    </location>
</feature>
<evidence type="ECO:0000256" key="1">
    <source>
        <dbReference type="SAM" id="SignalP"/>
    </source>
</evidence>
<evidence type="ECO:0000259" key="2">
    <source>
        <dbReference type="Pfam" id="PF05239"/>
    </source>
</evidence>
<dbReference type="STRING" id="1233.SAMN05216387_102188"/>
<reference evidence="3 4" key="1">
    <citation type="submission" date="2016-10" db="EMBL/GenBank/DDBJ databases">
        <authorList>
            <person name="de Groot N.N."/>
        </authorList>
    </citation>
    <scope>NUCLEOTIDE SEQUENCE [LARGE SCALE GENOMIC DNA]</scope>
    <source>
        <strain evidence="3 4">Nv1</strain>
    </source>
</reference>
<dbReference type="AlphaFoldDB" id="A0A1H7IKG4"/>
<dbReference type="PANTHER" id="PTHR36505:SF1">
    <property type="entry name" value="BLR1072 PROTEIN"/>
    <property type="match status" value="1"/>
</dbReference>
<sequence>MNLKLVKITVVFAVCSVALIGGAIAQEPREKTTEKAPESKSEKKAVIPPAVAGRMVLGVDVVEADLIAIGSRVSKLMGAPVYNDSEEKIGKIEDVITTPKGDLSVAIVEVGGFLGGVGKHRVAIPVSQFRPLAPEAVLPGASKTALKNMPEFEYVR</sequence>
<dbReference type="Pfam" id="PF05239">
    <property type="entry name" value="PRC"/>
    <property type="match status" value="1"/>
</dbReference>
<dbReference type="Gene3D" id="2.30.30.240">
    <property type="entry name" value="PRC-barrel domain"/>
    <property type="match status" value="1"/>
</dbReference>
<dbReference type="InterPro" id="IPR027275">
    <property type="entry name" value="PRC-brl_dom"/>
</dbReference>
<proteinExistence type="predicted"/>
<protein>
    <submittedName>
        <fullName evidence="3">PRC-barrel domain-containing protein</fullName>
    </submittedName>
</protein>
<dbReference type="PANTHER" id="PTHR36505">
    <property type="entry name" value="BLR1072 PROTEIN"/>
    <property type="match status" value="1"/>
</dbReference>
<dbReference type="Proteomes" id="UP000198620">
    <property type="component" value="Unassembled WGS sequence"/>
</dbReference>
<keyword evidence="4" id="KW-1185">Reference proteome</keyword>
<dbReference type="RefSeq" id="WP_177171750.1">
    <property type="nucleotide sequence ID" value="NZ_FOBH01000002.1"/>
</dbReference>
<dbReference type="SUPFAM" id="SSF50346">
    <property type="entry name" value="PRC-barrel domain"/>
    <property type="match status" value="1"/>
</dbReference>
<feature type="domain" description="PRC-barrel" evidence="2">
    <location>
        <begin position="72"/>
        <end position="127"/>
    </location>
</feature>
<organism evidence="3 4">
    <name type="scientific">Nitrosovibrio tenuis</name>
    <dbReference type="NCBI Taxonomy" id="1233"/>
    <lineage>
        <taxon>Bacteria</taxon>
        <taxon>Pseudomonadati</taxon>
        <taxon>Pseudomonadota</taxon>
        <taxon>Betaproteobacteria</taxon>
        <taxon>Nitrosomonadales</taxon>
        <taxon>Nitrosomonadaceae</taxon>
        <taxon>Nitrosovibrio</taxon>
    </lineage>
</organism>
<keyword evidence="1" id="KW-0732">Signal</keyword>
<name>A0A1H7IKG4_9PROT</name>
<dbReference type="InterPro" id="IPR011033">
    <property type="entry name" value="PRC_barrel-like_sf"/>
</dbReference>
<evidence type="ECO:0000313" key="4">
    <source>
        <dbReference type="Proteomes" id="UP000198620"/>
    </source>
</evidence>
<gene>
    <name evidence="3" type="ORF">SAMN05216387_102188</name>
</gene>